<protein>
    <recommendedName>
        <fullName evidence="2">Integrase catalytic domain-containing protein</fullName>
    </recommendedName>
</protein>
<dbReference type="InterPro" id="IPR041588">
    <property type="entry name" value="Integrase_H2C2"/>
</dbReference>
<dbReference type="Pfam" id="PF17921">
    <property type="entry name" value="Integrase_H2C2"/>
    <property type="match status" value="1"/>
</dbReference>
<comment type="caution">
    <text evidence="3">The sequence shown here is derived from an EMBL/GenBank/DDBJ whole genome shotgun (WGS) entry which is preliminary data.</text>
</comment>
<dbReference type="PANTHER" id="PTHR37984">
    <property type="entry name" value="PROTEIN CBG26694"/>
    <property type="match status" value="1"/>
</dbReference>
<dbReference type="GO" id="GO:0003676">
    <property type="term" value="F:nucleic acid binding"/>
    <property type="evidence" value="ECO:0007669"/>
    <property type="project" value="InterPro"/>
</dbReference>
<dbReference type="InterPro" id="IPR041577">
    <property type="entry name" value="RT_RNaseH_2"/>
</dbReference>
<feature type="domain" description="Integrase catalytic" evidence="2">
    <location>
        <begin position="182"/>
        <end position="351"/>
    </location>
</feature>
<dbReference type="Pfam" id="PF17919">
    <property type="entry name" value="RT_RNaseH_2"/>
    <property type="match status" value="1"/>
</dbReference>
<dbReference type="PROSITE" id="PS50994">
    <property type="entry name" value="INTEGRASE"/>
    <property type="match status" value="1"/>
</dbReference>
<dbReference type="InterPro" id="IPR001584">
    <property type="entry name" value="Integrase_cat-core"/>
</dbReference>
<proteinExistence type="predicted"/>
<keyword evidence="1" id="KW-0511">Multifunctional enzyme</keyword>
<evidence type="ECO:0000313" key="4">
    <source>
        <dbReference type="Proteomes" id="UP001058974"/>
    </source>
</evidence>
<dbReference type="InterPro" id="IPR012337">
    <property type="entry name" value="RNaseH-like_sf"/>
</dbReference>
<dbReference type="Gramene" id="Psat05G0578700-T1">
    <property type="protein sequence ID" value="KAI5410410.1"/>
    <property type="gene ID" value="KIW84_055787"/>
</dbReference>
<evidence type="ECO:0000259" key="2">
    <source>
        <dbReference type="PROSITE" id="PS50994"/>
    </source>
</evidence>
<organism evidence="3 4">
    <name type="scientific">Pisum sativum</name>
    <name type="common">Garden pea</name>
    <name type="synonym">Lathyrus oleraceus</name>
    <dbReference type="NCBI Taxonomy" id="3888"/>
    <lineage>
        <taxon>Eukaryota</taxon>
        <taxon>Viridiplantae</taxon>
        <taxon>Streptophyta</taxon>
        <taxon>Embryophyta</taxon>
        <taxon>Tracheophyta</taxon>
        <taxon>Spermatophyta</taxon>
        <taxon>Magnoliopsida</taxon>
        <taxon>eudicotyledons</taxon>
        <taxon>Gunneridae</taxon>
        <taxon>Pentapetalae</taxon>
        <taxon>rosids</taxon>
        <taxon>fabids</taxon>
        <taxon>Fabales</taxon>
        <taxon>Fabaceae</taxon>
        <taxon>Papilionoideae</taxon>
        <taxon>50 kb inversion clade</taxon>
        <taxon>NPAAA clade</taxon>
        <taxon>Hologalegina</taxon>
        <taxon>IRL clade</taxon>
        <taxon>Fabeae</taxon>
        <taxon>Lathyrus</taxon>
    </lineage>
</organism>
<gene>
    <name evidence="3" type="ORF">KIW84_055787</name>
</gene>
<dbReference type="InterPro" id="IPR036397">
    <property type="entry name" value="RNaseH_sf"/>
</dbReference>
<dbReference type="AlphaFoldDB" id="A0A9D4X142"/>
<dbReference type="EMBL" id="JAMSHJ010000005">
    <property type="protein sequence ID" value="KAI5410410.1"/>
    <property type="molecule type" value="Genomic_DNA"/>
</dbReference>
<dbReference type="PANTHER" id="PTHR37984:SF5">
    <property type="entry name" value="PROTEIN NYNRIN-LIKE"/>
    <property type="match status" value="1"/>
</dbReference>
<evidence type="ECO:0000313" key="3">
    <source>
        <dbReference type="EMBL" id="KAI5410410.1"/>
    </source>
</evidence>
<dbReference type="GO" id="GO:0015074">
    <property type="term" value="P:DNA integration"/>
    <property type="evidence" value="ECO:0007669"/>
    <property type="project" value="InterPro"/>
</dbReference>
<evidence type="ECO:0000256" key="1">
    <source>
        <dbReference type="ARBA" id="ARBA00023268"/>
    </source>
</evidence>
<dbReference type="InterPro" id="IPR050951">
    <property type="entry name" value="Retrovirus_Pol_polyprotein"/>
</dbReference>
<dbReference type="SUPFAM" id="SSF56672">
    <property type="entry name" value="DNA/RNA polymerases"/>
    <property type="match status" value="1"/>
</dbReference>
<keyword evidence="4" id="KW-1185">Reference proteome</keyword>
<accession>A0A9D4X142</accession>
<name>A0A9D4X142_PEA</name>
<dbReference type="Proteomes" id="UP001058974">
    <property type="component" value="Chromosome 5"/>
</dbReference>
<dbReference type="Gene3D" id="1.10.340.70">
    <property type="match status" value="1"/>
</dbReference>
<sequence length="372" mass="42872">MTDMPVLVLPNFTKKFIVETYASGVAIGAVLSQDGQKSLHNFLLQKIQTPELQKWTAKLQGFNFEIFYKPGKSNLLVDALSQKYYSDDSLLLSLSSPIPNLLSTLCEFYAKNKAGQQLVTQLKHGITDHTLYKFSNGLLFYKERLFILDIQGLYQNVLREFHDTPTAGHSGIKATLARVSASFLWPVIYKEVWEDLNMDFITHLSNSFGHNVIWVICDRLIKYVHFIALPTKFTAKDLAAHFSVEITRLHGLPKSIVSDHDPLFLSTFWKEFFKAQGTILKYSIVCHLETDDQTEVVNKYVERYLTVKLKWYKYLHLVEFLYNTFFHTAIQMAPFRALYSRDPPNIHDYLAESVEGQPLMIPCNKDKMLSFS</sequence>
<dbReference type="GO" id="GO:0003824">
    <property type="term" value="F:catalytic activity"/>
    <property type="evidence" value="ECO:0007669"/>
    <property type="project" value="UniProtKB-KW"/>
</dbReference>
<dbReference type="SUPFAM" id="SSF53098">
    <property type="entry name" value="Ribonuclease H-like"/>
    <property type="match status" value="1"/>
</dbReference>
<dbReference type="InterPro" id="IPR043502">
    <property type="entry name" value="DNA/RNA_pol_sf"/>
</dbReference>
<reference evidence="3 4" key="1">
    <citation type="journal article" date="2022" name="Nat. Genet.">
        <title>Improved pea reference genome and pan-genome highlight genomic features and evolutionary characteristics.</title>
        <authorList>
            <person name="Yang T."/>
            <person name="Liu R."/>
            <person name="Luo Y."/>
            <person name="Hu S."/>
            <person name="Wang D."/>
            <person name="Wang C."/>
            <person name="Pandey M.K."/>
            <person name="Ge S."/>
            <person name="Xu Q."/>
            <person name="Li N."/>
            <person name="Li G."/>
            <person name="Huang Y."/>
            <person name="Saxena R.K."/>
            <person name="Ji Y."/>
            <person name="Li M."/>
            <person name="Yan X."/>
            <person name="He Y."/>
            <person name="Liu Y."/>
            <person name="Wang X."/>
            <person name="Xiang C."/>
            <person name="Varshney R.K."/>
            <person name="Ding H."/>
            <person name="Gao S."/>
            <person name="Zong X."/>
        </authorList>
    </citation>
    <scope>NUCLEOTIDE SEQUENCE [LARGE SCALE GENOMIC DNA]</scope>
    <source>
        <strain evidence="3 4">cv. Zhongwan 6</strain>
    </source>
</reference>
<dbReference type="Gene3D" id="3.30.420.10">
    <property type="entry name" value="Ribonuclease H-like superfamily/Ribonuclease H"/>
    <property type="match status" value="1"/>
</dbReference>